<organism evidence="1 2">
    <name type="scientific">Clostridium kluyveri (strain NBRC 12016)</name>
    <dbReference type="NCBI Taxonomy" id="583346"/>
    <lineage>
        <taxon>Bacteria</taxon>
        <taxon>Bacillati</taxon>
        <taxon>Bacillota</taxon>
        <taxon>Clostridia</taxon>
        <taxon>Eubacteriales</taxon>
        <taxon>Clostridiaceae</taxon>
        <taxon>Clostridium</taxon>
    </lineage>
</organism>
<name>B9DXL6_CLOK1</name>
<reference evidence="2" key="1">
    <citation type="submission" date="2005-09" db="EMBL/GenBank/DDBJ databases">
        <title>Complete genome sequence of Clostridium kluyveri and comparative genomics of Clostridia species.</title>
        <authorList>
            <person name="Inui M."/>
            <person name="Nonaka H."/>
            <person name="Shinoda Y."/>
            <person name="Ikenaga Y."/>
            <person name="Abe M."/>
            <person name="Naito K."/>
            <person name="Vertes A.A."/>
            <person name="Yukawa H."/>
        </authorList>
    </citation>
    <scope>NUCLEOTIDE SEQUENCE [LARGE SCALE GENOMIC DNA]</scope>
    <source>
        <strain evidence="2">NBRC 12016</strain>
    </source>
</reference>
<dbReference type="PANTHER" id="PTHR36439">
    <property type="entry name" value="BLL4334 PROTEIN"/>
    <property type="match status" value="1"/>
</dbReference>
<dbReference type="Proteomes" id="UP000007969">
    <property type="component" value="Chromosome"/>
</dbReference>
<dbReference type="HOGENOM" id="CLU_106303_3_0_9"/>
<dbReference type="PANTHER" id="PTHR36439:SF1">
    <property type="entry name" value="DUF1697 DOMAIN-CONTAINING PROTEIN"/>
    <property type="match status" value="1"/>
</dbReference>
<dbReference type="KEGG" id="ckr:CKR_3408"/>
<sequence length="183" mass="21443">MKLYMKRYIALLRGINVSGKNKIAMSELKTGFVEMGYTEVFTHLNSGNVIFSSDIDDTAILVNTIKMMIKNKFELDIPVFIILQEELEDILNNAPDWWGDDNKDIYDNLIFMFPPLSYNEFYNKVGSPKEEYEKVYNYKNAVFWSFNRKDYQKTNWWSKTASSNIRDKITIRTANTARKIVGI</sequence>
<dbReference type="EMBL" id="AP009049">
    <property type="protein sequence ID" value="BAH08459.1"/>
    <property type="molecule type" value="Genomic_DNA"/>
</dbReference>
<dbReference type="Pfam" id="PF08002">
    <property type="entry name" value="DUF1697"/>
    <property type="match status" value="1"/>
</dbReference>
<dbReference type="SUPFAM" id="SSF160379">
    <property type="entry name" value="SP0830-like"/>
    <property type="match status" value="1"/>
</dbReference>
<dbReference type="Gene3D" id="3.30.70.1260">
    <property type="entry name" value="bacterial protein sp0830 like"/>
    <property type="match status" value="1"/>
</dbReference>
<dbReference type="PIRSF" id="PIRSF008502">
    <property type="entry name" value="UCP008502"/>
    <property type="match status" value="1"/>
</dbReference>
<evidence type="ECO:0000313" key="2">
    <source>
        <dbReference type="Proteomes" id="UP000007969"/>
    </source>
</evidence>
<dbReference type="InterPro" id="IPR012545">
    <property type="entry name" value="DUF1697"/>
</dbReference>
<dbReference type="Gene3D" id="3.30.70.1280">
    <property type="entry name" value="SP0830-like domains"/>
    <property type="match status" value="1"/>
</dbReference>
<evidence type="ECO:0000313" key="1">
    <source>
        <dbReference type="EMBL" id="BAH08459.1"/>
    </source>
</evidence>
<accession>B9DXL6</accession>
<evidence type="ECO:0008006" key="3">
    <source>
        <dbReference type="Google" id="ProtNLM"/>
    </source>
</evidence>
<protein>
    <recommendedName>
        <fullName evidence="3">DUF1697 domain-containing protein</fullName>
    </recommendedName>
</protein>
<proteinExistence type="predicted"/>
<dbReference type="AlphaFoldDB" id="B9DXL6"/>
<gene>
    <name evidence="1" type="ordered locus">CKR_3408</name>
</gene>